<evidence type="ECO:0000313" key="6">
    <source>
        <dbReference type="Proteomes" id="UP000248729"/>
    </source>
</evidence>
<dbReference type="AlphaFoldDB" id="A0A329E5Z6"/>
<proteinExistence type="inferred from homology"/>
<gene>
    <name evidence="5" type="ORF">DET48_12155</name>
</gene>
<dbReference type="SMART" id="SM00877">
    <property type="entry name" value="BMC"/>
    <property type="match status" value="1"/>
</dbReference>
<dbReference type="SUPFAM" id="SSF143414">
    <property type="entry name" value="CcmK-like"/>
    <property type="match status" value="1"/>
</dbReference>
<dbReference type="RefSeq" id="WP_219725398.1">
    <property type="nucleotide sequence ID" value="NZ_QLTR01000021.1"/>
</dbReference>
<dbReference type="InterPro" id="IPR050575">
    <property type="entry name" value="BMC_shell"/>
</dbReference>
<dbReference type="Gene3D" id="3.30.70.1710">
    <property type="match status" value="1"/>
</dbReference>
<dbReference type="PANTHER" id="PTHR33941">
    <property type="entry name" value="PROPANEDIOL UTILIZATION PROTEIN PDUA"/>
    <property type="match status" value="1"/>
</dbReference>
<sequence length="193" mass="20671">MRKSLGLLEIKGLASAILVADAMAKTASVTIVGIETCKGGGWQTIKVVGDVAAVQASLSSGCELAKRHNAFVAMKTLSRPDQTIMDTWGTPVKKAELKKPKTTPPKVEQAIEPTDVQKTENSEPVLENAPVIKNESVSKNEPVSEYDIVVEEVIAENQPPASVEATCNLCGDPLCERVKGEPHTKCIHNTKVK</sequence>
<evidence type="ECO:0000259" key="4">
    <source>
        <dbReference type="PROSITE" id="PS51930"/>
    </source>
</evidence>
<evidence type="ECO:0000256" key="2">
    <source>
        <dbReference type="ARBA" id="ARBA00024446"/>
    </source>
</evidence>
<comment type="similarity">
    <text evidence="3">Belongs to the bacterial microcompartments protein family.</text>
</comment>
<dbReference type="PANTHER" id="PTHR33941:SF11">
    <property type="entry name" value="BACTERIAL MICROCOMPARTMENT SHELL PROTEIN PDUJ"/>
    <property type="match status" value="1"/>
</dbReference>
<evidence type="ECO:0000313" key="5">
    <source>
        <dbReference type="EMBL" id="RAS60550.1"/>
    </source>
</evidence>
<accession>A0A329E5Z6</accession>
<dbReference type="InterPro" id="IPR044872">
    <property type="entry name" value="CcmK/CsoS1_BMC"/>
</dbReference>
<dbReference type="GO" id="GO:0031469">
    <property type="term" value="C:bacterial microcompartment"/>
    <property type="evidence" value="ECO:0007669"/>
    <property type="project" value="UniProtKB-SubCell"/>
</dbReference>
<dbReference type="InterPro" id="IPR037233">
    <property type="entry name" value="CcmK-like_sf"/>
</dbReference>
<evidence type="ECO:0000256" key="3">
    <source>
        <dbReference type="PROSITE-ProRule" id="PRU01278"/>
    </source>
</evidence>
<dbReference type="Proteomes" id="UP000248729">
    <property type="component" value="Unassembled WGS sequence"/>
</dbReference>
<feature type="domain" description="BMC" evidence="4">
    <location>
        <begin position="4"/>
        <end position="89"/>
    </location>
</feature>
<dbReference type="InterPro" id="IPR000249">
    <property type="entry name" value="BMC_dom"/>
</dbReference>
<evidence type="ECO:0000256" key="1">
    <source>
        <dbReference type="ARBA" id="ARBA00024322"/>
    </source>
</evidence>
<comment type="caution">
    <text evidence="5">The sequence shown here is derived from an EMBL/GenBank/DDBJ whole genome shotgun (WGS) entry which is preliminary data.</text>
</comment>
<dbReference type="PROSITE" id="PS51930">
    <property type="entry name" value="BMC_2"/>
    <property type="match status" value="1"/>
</dbReference>
<keyword evidence="2" id="KW-1283">Bacterial microcompartment</keyword>
<protein>
    <submittedName>
        <fullName evidence="5">Microcompartment protein CcmL/EutN</fullName>
    </submittedName>
</protein>
<comment type="subcellular location">
    <subcellularLocation>
        <location evidence="1">Bacterial microcompartment</location>
    </subcellularLocation>
</comment>
<dbReference type="Pfam" id="PF00936">
    <property type="entry name" value="BMC"/>
    <property type="match status" value="1"/>
</dbReference>
<dbReference type="EMBL" id="QLTR01000021">
    <property type="protein sequence ID" value="RAS60550.1"/>
    <property type="molecule type" value="Genomic_DNA"/>
</dbReference>
<reference evidence="5 6" key="1">
    <citation type="submission" date="2018-06" db="EMBL/GenBank/DDBJ databases">
        <title>Freshwater and sediment microbial communities from various areas in North America, analyzing microbe dynamics in response to fracking.</title>
        <authorList>
            <person name="Lamendella R."/>
        </authorList>
    </citation>
    <scope>NUCLEOTIDE SEQUENCE [LARGE SCALE GENOMIC DNA]</scope>
    <source>
        <strain evidence="5 6">99A</strain>
    </source>
</reference>
<organism evidence="5 6">
    <name type="scientific">Vibrio diazotrophicus</name>
    <dbReference type="NCBI Taxonomy" id="685"/>
    <lineage>
        <taxon>Bacteria</taxon>
        <taxon>Pseudomonadati</taxon>
        <taxon>Pseudomonadota</taxon>
        <taxon>Gammaproteobacteria</taxon>
        <taxon>Vibrionales</taxon>
        <taxon>Vibrionaceae</taxon>
        <taxon>Vibrio</taxon>
    </lineage>
</organism>
<name>A0A329E5Z6_VIBDI</name>